<comment type="caution">
    <text evidence="1">The sequence shown here is derived from an EMBL/GenBank/DDBJ whole genome shotgun (WGS) entry which is preliminary data.</text>
</comment>
<protein>
    <recommendedName>
        <fullName evidence="3">Glycine dehydrogenase</fullName>
    </recommendedName>
</protein>
<dbReference type="AlphaFoldDB" id="A0A5S5DV90"/>
<accession>A0A5S5DV90</accession>
<dbReference type="OrthoDB" id="1262821at2"/>
<keyword evidence="2" id="KW-1185">Reference proteome</keyword>
<name>A0A5S5DV90_9FLAO</name>
<evidence type="ECO:0008006" key="3">
    <source>
        <dbReference type="Google" id="ProtNLM"/>
    </source>
</evidence>
<organism evidence="1 2">
    <name type="scientific">Tenacibaculum adriaticum</name>
    <dbReference type="NCBI Taxonomy" id="413713"/>
    <lineage>
        <taxon>Bacteria</taxon>
        <taxon>Pseudomonadati</taxon>
        <taxon>Bacteroidota</taxon>
        <taxon>Flavobacteriia</taxon>
        <taxon>Flavobacteriales</taxon>
        <taxon>Flavobacteriaceae</taxon>
        <taxon>Tenacibaculum</taxon>
    </lineage>
</organism>
<gene>
    <name evidence="1" type="ORF">C7447_101234</name>
</gene>
<proteinExistence type="predicted"/>
<evidence type="ECO:0000313" key="2">
    <source>
        <dbReference type="Proteomes" id="UP000323136"/>
    </source>
</evidence>
<reference evidence="1 2" key="1">
    <citation type="submission" date="2019-07" db="EMBL/GenBank/DDBJ databases">
        <title>Genomic Encyclopedia of Type Strains, Phase IV (KMG-IV): sequencing the most valuable type-strain genomes for metagenomic binning, comparative biology and taxonomic classification.</title>
        <authorList>
            <person name="Goeker M."/>
        </authorList>
    </citation>
    <scope>NUCLEOTIDE SEQUENCE [LARGE SCALE GENOMIC DNA]</scope>
    <source>
        <strain evidence="1 2">DSM 18961</strain>
    </source>
</reference>
<evidence type="ECO:0000313" key="1">
    <source>
        <dbReference type="EMBL" id="TYP99634.1"/>
    </source>
</evidence>
<dbReference type="RefSeq" id="WP_148868345.1">
    <property type="nucleotide sequence ID" value="NZ_VNIA01000001.1"/>
</dbReference>
<dbReference type="Proteomes" id="UP000323136">
    <property type="component" value="Unassembled WGS sequence"/>
</dbReference>
<sequence>MFKFLGITCEQANEICNKAQYNEANFTEKLKLNWHLLVCKVCTLYSKQNNTLTKVYKIKANECRKQKFCLNNKEKELLKEEMKKTSLQ</sequence>
<dbReference type="EMBL" id="VNIA01000001">
    <property type="protein sequence ID" value="TYP99634.1"/>
    <property type="molecule type" value="Genomic_DNA"/>
</dbReference>